<keyword evidence="1" id="KW-0175">Coiled coil</keyword>
<keyword evidence="3" id="KW-1185">Reference proteome</keyword>
<proteinExistence type="predicted"/>
<accession>A0A078KY28</accession>
<evidence type="ECO:0000256" key="1">
    <source>
        <dbReference type="SAM" id="Coils"/>
    </source>
</evidence>
<gene>
    <name evidence="2" type="ORF">BN59_00958</name>
</gene>
<dbReference type="InterPro" id="IPR021207">
    <property type="entry name" value="Integr_conj_element_PFL4705"/>
</dbReference>
<evidence type="ECO:0000313" key="2">
    <source>
        <dbReference type="EMBL" id="CDZ76684.1"/>
    </source>
</evidence>
<feature type="coiled-coil region" evidence="1">
    <location>
        <begin position="53"/>
        <end position="109"/>
    </location>
</feature>
<sequence length="419" mass="45723">MNKNHGIKILAGSVVFAVIMILMNSRHTTPANDNPTNPNNFGEAITSQFNDNIRDVSARLIETEKKLDQINKENKSLQKQLKNPKPEASHVWQDEIQALKEQISSLTNNKTETYPMDGSPVAKGGQIKDLDALLDKASLKTNLFMDNESPTKEEEPTKTPFYTIPAGSDFSKVTLLSALIGEVPVEGKLMQPLFPFSAIVSRGDLMTANGMQLPPEITGMKISGYAIGVGSFLDNISCVRAYVTSALFVFEDGHFVTVGQEQMKSSAELVNNDSIGYLTTQFGNPCIKGQYITNAPRVLSTLMVAGGIQGAGTALSKWQMSYQAEGGTAITTPTGDMAHYAAGGAINEGSQKVSDWLEKRIEGSFDMVFVPASLRAPSGFIPNHLSLHFSQTIAIDKEHHGRVLDYGYHQQKNYDNSLR</sequence>
<reference evidence="2 3" key="1">
    <citation type="submission" date="2014-06" db="EMBL/GenBank/DDBJ databases">
        <authorList>
            <person name="Urmite Genomes Urmite Genomes"/>
        </authorList>
    </citation>
    <scope>NUCLEOTIDE SEQUENCE [LARGE SCALE GENOMIC DNA]</scope>
</reference>
<dbReference type="RefSeq" id="WP_043873163.1">
    <property type="nucleotide sequence ID" value="NZ_CCVW01000001.1"/>
</dbReference>
<dbReference type="NCBIfam" id="TIGR03752">
    <property type="entry name" value="conj_TIGR03752"/>
    <property type="match status" value="1"/>
</dbReference>
<name>A0A078KY28_9GAMM</name>
<protein>
    <submittedName>
        <fullName evidence="2">Integrating conjugative element protein, family</fullName>
    </submittedName>
</protein>
<dbReference type="EMBL" id="CCSB01000001">
    <property type="protein sequence ID" value="CDZ76684.1"/>
    <property type="molecule type" value="Genomic_DNA"/>
</dbReference>
<dbReference type="Proteomes" id="UP000044071">
    <property type="component" value="Unassembled WGS sequence"/>
</dbReference>
<dbReference type="STRING" id="1034943.BN59_00958"/>
<dbReference type="eggNOG" id="COG1842">
    <property type="taxonomic scope" value="Bacteria"/>
</dbReference>
<dbReference type="AlphaFoldDB" id="A0A078KY28"/>
<evidence type="ECO:0000313" key="3">
    <source>
        <dbReference type="Proteomes" id="UP000044071"/>
    </source>
</evidence>
<dbReference type="OrthoDB" id="7061550at2"/>
<organism evidence="2 3">
    <name type="scientific">Legionella massiliensis</name>
    <dbReference type="NCBI Taxonomy" id="1034943"/>
    <lineage>
        <taxon>Bacteria</taxon>
        <taxon>Pseudomonadati</taxon>
        <taxon>Pseudomonadota</taxon>
        <taxon>Gammaproteobacteria</taxon>
        <taxon>Legionellales</taxon>
        <taxon>Legionellaceae</taxon>
        <taxon>Legionella</taxon>
    </lineage>
</organism>